<dbReference type="InterPro" id="IPR023045">
    <property type="entry name" value="MoaC"/>
</dbReference>
<dbReference type="SFLD" id="SFLDG01067">
    <property type="entry name" value="SPASM/twitch_domain_containing"/>
    <property type="match status" value="1"/>
</dbReference>
<evidence type="ECO:0000256" key="11">
    <source>
        <dbReference type="ARBA" id="ARBA00022691"/>
    </source>
</evidence>
<evidence type="ECO:0000256" key="18">
    <source>
        <dbReference type="ARBA" id="ARBA00023239"/>
    </source>
</evidence>
<feature type="domain" description="Ig-like" evidence="22">
    <location>
        <begin position="597"/>
        <end position="690"/>
    </location>
</feature>
<keyword evidence="16" id="KW-0342">GTP-binding</keyword>
<evidence type="ECO:0000256" key="21">
    <source>
        <dbReference type="ARBA" id="ARBA00063038"/>
    </source>
</evidence>
<evidence type="ECO:0000256" key="19">
    <source>
        <dbReference type="ARBA" id="ARBA00048697"/>
    </source>
</evidence>
<comment type="subunit">
    <text evidence="21">Isoform MOCS1A and isoform MOCS1B probably form a heterooligomer.</text>
</comment>
<comment type="catalytic activity">
    <reaction evidence="19">
        <text>GTP + AH2 + S-adenosyl-L-methionine = (8S)-3',8-cyclo-7,8-dihydroguanosine 5'-triphosphate + 5'-deoxyadenosine + L-methionine + A + H(+)</text>
        <dbReference type="Rhea" id="RHEA:49576"/>
        <dbReference type="ChEBI" id="CHEBI:13193"/>
        <dbReference type="ChEBI" id="CHEBI:15378"/>
        <dbReference type="ChEBI" id="CHEBI:17319"/>
        <dbReference type="ChEBI" id="CHEBI:17499"/>
        <dbReference type="ChEBI" id="CHEBI:37565"/>
        <dbReference type="ChEBI" id="CHEBI:57844"/>
        <dbReference type="ChEBI" id="CHEBI:59789"/>
        <dbReference type="ChEBI" id="CHEBI:131766"/>
        <dbReference type="EC" id="4.1.99.22"/>
    </reaction>
</comment>
<dbReference type="CDD" id="cd01420">
    <property type="entry name" value="MoaC_PE"/>
    <property type="match status" value="1"/>
</dbReference>
<dbReference type="InterPro" id="IPR007197">
    <property type="entry name" value="rSAM"/>
</dbReference>
<feature type="domain" description="Radical SAM core" evidence="23">
    <location>
        <begin position="49"/>
        <end position="262"/>
    </location>
</feature>
<evidence type="ECO:0000256" key="9">
    <source>
        <dbReference type="ARBA" id="ARBA00015273"/>
    </source>
</evidence>
<dbReference type="InterPro" id="IPR058240">
    <property type="entry name" value="rSAM_sf"/>
</dbReference>
<dbReference type="CDD" id="cd21451">
    <property type="entry name" value="DLC-like_TCTEX1D"/>
    <property type="match status" value="1"/>
</dbReference>
<evidence type="ECO:0000256" key="6">
    <source>
        <dbReference type="ARBA" id="ARBA00009862"/>
    </source>
</evidence>
<dbReference type="Gene3D" id="3.30.1140.40">
    <property type="entry name" value="Tctex-1"/>
    <property type="match status" value="1"/>
</dbReference>
<dbReference type="CDD" id="cd21117">
    <property type="entry name" value="Twitch_MoaA"/>
    <property type="match status" value="1"/>
</dbReference>
<comment type="function">
    <text evidence="20">Isoform MOCS1A and isoform MOCS1B probably form a complex that catalyzes the conversion of 5'-GTP to cyclic pyranopterin monophosphate (cPMP). MOCS1A catalyzes the cyclization of GTP to (8S)-3',8-cyclo-7,8-dihydroguanosine 5'-triphosphate and MOCS1B catalyzes the subsequent conversion of (8S)-3',8-cyclo-7,8-dihydroguanosine 5'-triphosphate to cPMP.</text>
</comment>
<keyword evidence="11" id="KW-0949">S-adenosyl-L-methionine</keyword>
<dbReference type="InterPro" id="IPR036522">
    <property type="entry name" value="MoaC_sf"/>
</dbReference>
<dbReference type="PROSITE" id="PS51918">
    <property type="entry name" value="RADICAL_SAM"/>
    <property type="match status" value="1"/>
</dbReference>
<evidence type="ECO:0000256" key="10">
    <source>
        <dbReference type="ARBA" id="ARBA00022485"/>
    </source>
</evidence>
<comment type="pathway">
    <text evidence="3">Cofactor biosynthesis; molybdopterin biosynthesis.</text>
</comment>
<gene>
    <name evidence="24" type="ORF">ALC53_09676</name>
</gene>
<evidence type="ECO:0000313" key="25">
    <source>
        <dbReference type="Proteomes" id="UP000078540"/>
    </source>
</evidence>
<keyword evidence="25" id="KW-1185">Reference proteome</keyword>
<sequence length="928" mass="105170">MFRRCNLVNQLRCVARASTEAAAVEETPSRLQQLRAKLREDEHEILTDTFGRKHTYLRISLTERCNLRCTYCMPAEGVKLTKKEGILKTDEIIQIADLFVKEGVRKIRLTGGEPTIRKDIIDIIGQLKQLRDLDQVAITTNGLTLTRQLPALQKAGLDALNISLDTLKEERFELFTRRRGWAKVMASIDLAVQLGYKPVKINCVMMRGRNDDEIIDFIDFTRDRPVDVRFIEYMPFQGNQWKENKMISFNEMKAIIREKYSDFQALPNQPNNTSKAYHVPGFIGQVGFITSMSQHFCDSCNRIRITADGNLKVCLFEGKGEVSLRDALRSGISENALKNLIRRAISRKKKQHAGMFNLTQMENRPMILIGELILQHIYVAANRKEKFPCKMSNIISMQYKYFPYISKYLKSNASIRMYSSLSHIDETGKANMVDVGLKNDSKRVAIARGFVRIGPVISNLIAENNVKKGDVLSVAQLAGIMAAKRTSDLIPLCHPLSLSYVNVCLKLNEESHRVEITSEVRCIGKTGVEMEALTAVSIAALTIYDMCKYAASPGTMQIYGIELVSKKGGTKKRKRCALLRFFILLLFSSLLLFLSDIQARITPSQELYIRKGSTISLTCTIELQDLPPSNVTWYHGGAVIDFDGPRGGVSLETEKGKRGTTSKLLITRAQLNDSGNYTCASSKVTPASVMVHVLNGEHPAAMQHGGTGDVNRRLVLLILIFLVDTMFRLAKLEGVTPLISIAVFAMAQASDKRGSFVVWDHLQLTNRVDAQNQTKRKTLSKLSMIGFNGAGTLFHKRDRLKRFLMSDQIPKYQNTYRLEPFRAFHAVAVDKIIRDVMEIKLSAITSYQPDQTSKLCLEIASDVLKAVCKKDYDRYKIVTQVYIIQRFQQSMHTAFQCLWDVERDNYSYHVFENNHIYAWCCVFGIYYD</sequence>
<name>A0A151I1C7_9HYME</name>
<evidence type="ECO:0000259" key="22">
    <source>
        <dbReference type="PROSITE" id="PS50835"/>
    </source>
</evidence>
<comment type="catalytic activity">
    <reaction evidence="1">
        <text>(8S)-3',8-cyclo-7,8-dihydroguanosine 5'-triphosphate = cyclic pyranopterin phosphate + diphosphate</text>
        <dbReference type="Rhea" id="RHEA:49580"/>
        <dbReference type="ChEBI" id="CHEBI:33019"/>
        <dbReference type="ChEBI" id="CHEBI:59648"/>
        <dbReference type="ChEBI" id="CHEBI:131766"/>
        <dbReference type="EC" id="4.6.1.17"/>
    </reaction>
</comment>
<organism evidence="24 25">
    <name type="scientific">Atta colombica</name>
    <dbReference type="NCBI Taxonomy" id="520822"/>
    <lineage>
        <taxon>Eukaryota</taxon>
        <taxon>Metazoa</taxon>
        <taxon>Ecdysozoa</taxon>
        <taxon>Arthropoda</taxon>
        <taxon>Hexapoda</taxon>
        <taxon>Insecta</taxon>
        <taxon>Pterygota</taxon>
        <taxon>Neoptera</taxon>
        <taxon>Endopterygota</taxon>
        <taxon>Hymenoptera</taxon>
        <taxon>Apocrita</taxon>
        <taxon>Aculeata</taxon>
        <taxon>Formicoidea</taxon>
        <taxon>Formicidae</taxon>
        <taxon>Myrmicinae</taxon>
        <taxon>Atta</taxon>
    </lineage>
</organism>
<evidence type="ECO:0000256" key="5">
    <source>
        <dbReference type="ARBA" id="ARBA00008484"/>
    </source>
</evidence>
<reference evidence="24 25" key="1">
    <citation type="submission" date="2015-09" db="EMBL/GenBank/DDBJ databases">
        <title>Atta colombica WGS genome.</title>
        <authorList>
            <person name="Nygaard S."/>
            <person name="Hu H."/>
            <person name="Boomsma J."/>
            <person name="Zhang G."/>
        </authorList>
    </citation>
    <scope>NUCLEOTIDE SEQUENCE [LARGE SCALE GENOMIC DNA]</scope>
    <source>
        <strain evidence="24">Treedump-2</strain>
        <tissue evidence="24">Whole body</tissue>
    </source>
</reference>
<dbReference type="GO" id="GO:0006777">
    <property type="term" value="P:Mo-molybdopterin cofactor biosynthetic process"/>
    <property type="evidence" value="ECO:0007669"/>
    <property type="project" value="UniProtKB-KW"/>
</dbReference>
<dbReference type="InterPro" id="IPR038586">
    <property type="entry name" value="Tctex-1-like_sf"/>
</dbReference>
<evidence type="ECO:0000256" key="20">
    <source>
        <dbReference type="ARBA" id="ARBA00054222"/>
    </source>
</evidence>
<dbReference type="Pfam" id="PF03645">
    <property type="entry name" value="Tctex-1"/>
    <property type="match status" value="1"/>
</dbReference>
<dbReference type="InterPro" id="IPR005334">
    <property type="entry name" value="Tctex-1-like"/>
</dbReference>
<keyword evidence="17" id="KW-0501">Molybdenum cofactor biosynthesis</keyword>
<evidence type="ECO:0000256" key="17">
    <source>
        <dbReference type="ARBA" id="ARBA00023150"/>
    </source>
</evidence>
<dbReference type="InterPro" id="IPR013785">
    <property type="entry name" value="Aldolase_TIM"/>
</dbReference>
<dbReference type="InterPro" id="IPR007110">
    <property type="entry name" value="Ig-like_dom"/>
</dbReference>
<evidence type="ECO:0000256" key="13">
    <source>
        <dbReference type="ARBA" id="ARBA00022741"/>
    </source>
</evidence>
<dbReference type="Pfam" id="PF04055">
    <property type="entry name" value="Radical_SAM"/>
    <property type="match status" value="1"/>
</dbReference>
<dbReference type="EMBL" id="KQ976581">
    <property type="protein sequence ID" value="KYM79875.1"/>
    <property type="molecule type" value="Genomic_DNA"/>
</dbReference>
<dbReference type="SMART" id="SM00729">
    <property type="entry name" value="Elp3"/>
    <property type="match status" value="1"/>
</dbReference>
<dbReference type="InterPro" id="IPR003599">
    <property type="entry name" value="Ig_sub"/>
</dbReference>
<dbReference type="SUPFAM" id="SSF102114">
    <property type="entry name" value="Radical SAM enzymes"/>
    <property type="match status" value="1"/>
</dbReference>
<dbReference type="NCBIfam" id="TIGR00581">
    <property type="entry name" value="moaC"/>
    <property type="match status" value="1"/>
</dbReference>
<dbReference type="SFLD" id="SFLDS00029">
    <property type="entry name" value="Radical_SAM"/>
    <property type="match status" value="1"/>
</dbReference>
<dbReference type="GO" id="GO:0051539">
    <property type="term" value="F:4 iron, 4 sulfur cluster binding"/>
    <property type="evidence" value="ECO:0007669"/>
    <property type="project" value="UniProtKB-KW"/>
</dbReference>
<dbReference type="InterPro" id="IPR002820">
    <property type="entry name" value="Mopterin_CF_biosynth-C_dom"/>
</dbReference>
<dbReference type="EC" id="4.1.99.22" evidence="7"/>
<dbReference type="PROSITE" id="PS01305">
    <property type="entry name" value="MOAA_NIFB_PQQE"/>
    <property type="match status" value="1"/>
</dbReference>
<dbReference type="Gene3D" id="3.20.20.70">
    <property type="entry name" value="Aldolase class I"/>
    <property type="match status" value="1"/>
</dbReference>
<keyword evidence="12" id="KW-0479">Metal-binding</keyword>
<evidence type="ECO:0000256" key="7">
    <source>
        <dbReference type="ARBA" id="ARBA00012167"/>
    </source>
</evidence>
<evidence type="ECO:0000256" key="16">
    <source>
        <dbReference type="ARBA" id="ARBA00023134"/>
    </source>
</evidence>
<evidence type="ECO:0000256" key="12">
    <source>
        <dbReference type="ARBA" id="ARBA00022723"/>
    </source>
</evidence>
<dbReference type="SMART" id="SM00409">
    <property type="entry name" value="IG"/>
    <property type="match status" value="1"/>
</dbReference>
<protein>
    <recommendedName>
        <fullName evidence="9">Molybdenum cofactor biosynthesis protein 1</fullName>
        <ecNumber evidence="7">4.1.99.22</ecNumber>
        <ecNumber evidence="8">4.6.1.17</ecNumber>
    </recommendedName>
</protein>
<dbReference type="PANTHER" id="PTHR22960">
    <property type="entry name" value="MOLYBDOPTERIN COFACTOR SYNTHESIS PROTEIN A"/>
    <property type="match status" value="1"/>
</dbReference>
<dbReference type="InterPro" id="IPR050105">
    <property type="entry name" value="MoCo_biosynth_MoaA/MoaC"/>
</dbReference>
<dbReference type="InterPro" id="IPR047594">
    <property type="entry name" value="MoaC_bact/euk"/>
</dbReference>
<comment type="similarity">
    <text evidence="6">In the N-terminal section; belongs to the radical SAM superfamily. MoaA family.</text>
</comment>
<comment type="similarity">
    <text evidence="4">Belongs to the dynein light chain Tctex-type family.</text>
</comment>
<evidence type="ECO:0000256" key="3">
    <source>
        <dbReference type="ARBA" id="ARBA00005046"/>
    </source>
</evidence>
<dbReference type="InterPro" id="IPR000385">
    <property type="entry name" value="MoaA_NifB_PqqE_Fe-S-bd_CS"/>
</dbReference>
<keyword evidence="10" id="KW-0004">4Fe-4S</keyword>
<comment type="similarity">
    <text evidence="5">In the C-terminal section; belongs to the MoaC family.</text>
</comment>
<dbReference type="HAMAP" id="MF_01225_B">
    <property type="entry name" value="MoaA_B"/>
    <property type="match status" value="1"/>
</dbReference>
<dbReference type="InterPro" id="IPR003598">
    <property type="entry name" value="Ig_sub2"/>
</dbReference>
<evidence type="ECO:0000256" key="1">
    <source>
        <dbReference type="ARBA" id="ARBA00001637"/>
    </source>
</evidence>
<dbReference type="InterPro" id="IPR013483">
    <property type="entry name" value="MoaA"/>
</dbReference>
<dbReference type="UniPathway" id="UPA00344"/>
<evidence type="ECO:0000256" key="2">
    <source>
        <dbReference type="ARBA" id="ARBA00001966"/>
    </source>
</evidence>
<dbReference type="Proteomes" id="UP000078540">
    <property type="component" value="Unassembled WGS sequence"/>
</dbReference>
<evidence type="ECO:0000256" key="4">
    <source>
        <dbReference type="ARBA" id="ARBA00005361"/>
    </source>
</evidence>
<proteinExistence type="inferred from homology"/>
<dbReference type="GO" id="GO:0061799">
    <property type="term" value="F:cyclic pyranopterin monophosphate synthase activity"/>
    <property type="evidence" value="ECO:0007669"/>
    <property type="project" value="UniProtKB-EC"/>
</dbReference>
<dbReference type="SMART" id="SM00408">
    <property type="entry name" value="IGc2"/>
    <property type="match status" value="1"/>
</dbReference>
<evidence type="ECO:0000256" key="8">
    <source>
        <dbReference type="ARBA" id="ARBA00012575"/>
    </source>
</evidence>
<comment type="cofactor">
    <cofactor evidence="2">
        <name>[4Fe-4S] cluster</name>
        <dbReference type="ChEBI" id="CHEBI:49883"/>
    </cofactor>
</comment>
<dbReference type="NCBIfam" id="NF001199">
    <property type="entry name" value="PRK00164.2-1"/>
    <property type="match status" value="1"/>
</dbReference>
<dbReference type="PANTHER" id="PTHR22960:SF0">
    <property type="entry name" value="MOLYBDENUM COFACTOR BIOSYNTHESIS PROTEIN 1"/>
    <property type="match status" value="1"/>
</dbReference>
<dbReference type="InterPro" id="IPR040064">
    <property type="entry name" value="MoaA-like"/>
</dbReference>
<dbReference type="SUPFAM" id="SSF48726">
    <property type="entry name" value="Immunoglobulin"/>
    <property type="match status" value="1"/>
</dbReference>
<dbReference type="PROSITE" id="PS50835">
    <property type="entry name" value="IG_LIKE"/>
    <property type="match status" value="1"/>
</dbReference>
<keyword evidence="13" id="KW-0547">Nucleotide-binding</keyword>
<dbReference type="InterPro" id="IPR013783">
    <property type="entry name" value="Ig-like_fold"/>
</dbReference>
<dbReference type="SUPFAM" id="SSF55040">
    <property type="entry name" value="Molybdenum cofactor biosynthesis protein C, MoaC"/>
    <property type="match status" value="1"/>
</dbReference>
<dbReference type="NCBIfam" id="NF006870">
    <property type="entry name" value="PRK09364.1"/>
    <property type="match status" value="1"/>
</dbReference>
<dbReference type="SFLD" id="SFLDG01386">
    <property type="entry name" value="main_SPASM_domain-containing"/>
    <property type="match status" value="1"/>
</dbReference>
<dbReference type="FunFam" id="3.20.20.70:FF:000117">
    <property type="entry name" value="molybdenum cofactor biosynthesis protein 1"/>
    <property type="match status" value="1"/>
</dbReference>
<keyword evidence="18" id="KW-0456">Lyase</keyword>
<dbReference type="SFLD" id="SFLDG01383">
    <property type="entry name" value="cyclic_pyranopterin_phosphate"/>
    <property type="match status" value="1"/>
</dbReference>
<dbReference type="Gene3D" id="3.30.70.640">
    <property type="entry name" value="Molybdopterin cofactor biosynthesis C (MoaC) domain"/>
    <property type="match status" value="1"/>
</dbReference>
<evidence type="ECO:0000259" key="23">
    <source>
        <dbReference type="PROSITE" id="PS51918"/>
    </source>
</evidence>
<dbReference type="GO" id="GO:0046872">
    <property type="term" value="F:metal ion binding"/>
    <property type="evidence" value="ECO:0007669"/>
    <property type="project" value="UniProtKB-KW"/>
</dbReference>
<keyword evidence="14" id="KW-0408">Iron</keyword>
<dbReference type="NCBIfam" id="TIGR02666">
    <property type="entry name" value="moaA"/>
    <property type="match status" value="1"/>
</dbReference>
<dbReference type="GO" id="GO:0005525">
    <property type="term" value="F:GTP binding"/>
    <property type="evidence" value="ECO:0007669"/>
    <property type="project" value="UniProtKB-KW"/>
</dbReference>
<evidence type="ECO:0000256" key="14">
    <source>
        <dbReference type="ARBA" id="ARBA00023004"/>
    </source>
</evidence>
<evidence type="ECO:0000256" key="15">
    <source>
        <dbReference type="ARBA" id="ARBA00023014"/>
    </source>
</evidence>
<dbReference type="CDD" id="cd01335">
    <property type="entry name" value="Radical_SAM"/>
    <property type="match status" value="1"/>
</dbReference>
<dbReference type="AlphaFoldDB" id="A0A151I1C7"/>
<dbReference type="InterPro" id="IPR006638">
    <property type="entry name" value="Elp3/MiaA/NifB-like_rSAM"/>
</dbReference>
<evidence type="ECO:0000313" key="24">
    <source>
        <dbReference type="EMBL" id="KYM79875.1"/>
    </source>
</evidence>
<dbReference type="EC" id="4.6.1.17" evidence="8"/>
<dbReference type="Pfam" id="PF13927">
    <property type="entry name" value="Ig_3"/>
    <property type="match status" value="1"/>
</dbReference>
<dbReference type="Pfam" id="PF01967">
    <property type="entry name" value="MoaC"/>
    <property type="match status" value="1"/>
</dbReference>
<accession>A0A151I1C7</accession>
<dbReference type="Gene3D" id="2.60.40.10">
    <property type="entry name" value="Immunoglobulins"/>
    <property type="match status" value="1"/>
</dbReference>
<dbReference type="InterPro" id="IPR010505">
    <property type="entry name" value="MoaA_twitch"/>
</dbReference>
<dbReference type="STRING" id="520822.A0A151I1C7"/>
<keyword evidence="15" id="KW-0411">Iron-sulfur</keyword>
<dbReference type="Pfam" id="PF06463">
    <property type="entry name" value="Mob_synth_C"/>
    <property type="match status" value="1"/>
</dbReference>
<dbReference type="InterPro" id="IPR036179">
    <property type="entry name" value="Ig-like_dom_sf"/>
</dbReference>
<dbReference type="GO" id="GO:0061798">
    <property type="term" value="F:GTP 3',8'-cyclase activity"/>
    <property type="evidence" value="ECO:0007669"/>
    <property type="project" value="UniProtKB-EC"/>
</dbReference>